<dbReference type="AlphaFoldDB" id="A0A0D6QUW3"/>
<evidence type="ECO:0000256" key="6">
    <source>
        <dbReference type="SAM" id="Coils"/>
    </source>
</evidence>
<evidence type="ECO:0000256" key="1">
    <source>
        <dbReference type="ARBA" id="ARBA00004123"/>
    </source>
</evidence>
<dbReference type="GO" id="GO:0046983">
    <property type="term" value="F:protein dimerization activity"/>
    <property type="evidence" value="ECO:0007669"/>
    <property type="project" value="InterPro"/>
</dbReference>
<name>A0A0D6QUW3_ARACU</name>
<dbReference type="Pfam" id="PF00010">
    <property type="entry name" value="HLH"/>
    <property type="match status" value="1"/>
</dbReference>
<evidence type="ECO:0000259" key="8">
    <source>
        <dbReference type="PROSITE" id="PS50888"/>
    </source>
</evidence>
<protein>
    <recommendedName>
        <fullName evidence="8">BHLH domain-containing protein</fullName>
    </recommendedName>
</protein>
<keyword evidence="6" id="KW-0175">Coiled coil</keyword>
<organism evidence="9">
    <name type="scientific">Araucaria cunninghamii</name>
    <name type="common">Hoop pine</name>
    <name type="synonym">Moreton Bay pine</name>
    <dbReference type="NCBI Taxonomy" id="56994"/>
    <lineage>
        <taxon>Eukaryota</taxon>
        <taxon>Viridiplantae</taxon>
        <taxon>Streptophyta</taxon>
        <taxon>Embryophyta</taxon>
        <taxon>Tracheophyta</taxon>
        <taxon>Spermatophyta</taxon>
        <taxon>Pinopsida</taxon>
        <taxon>Pinidae</taxon>
        <taxon>Conifers II</taxon>
        <taxon>Araucariales</taxon>
        <taxon>Araucariaceae</taxon>
        <taxon>Araucaria</taxon>
    </lineage>
</organism>
<feature type="region of interest" description="Disordered" evidence="7">
    <location>
        <begin position="338"/>
        <end position="357"/>
    </location>
</feature>
<feature type="compositionally biased region" description="Basic and acidic residues" evidence="7">
    <location>
        <begin position="433"/>
        <end position="448"/>
    </location>
</feature>
<dbReference type="Pfam" id="PF14215">
    <property type="entry name" value="bHLH-MYC_N"/>
    <property type="match status" value="1"/>
</dbReference>
<feature type="region of interest" description="Disordered" evidence="7">
    <location>
        <begin position="433"/>
        <end position="461"/>
    </location>
</feature>
<dbReference type="InterPro" id="IPR036638">
    <property type="entry name" value="HLH_DNA-bd_sf"/>
</dbReference>
<proteinExistence type="predicted"/>
<keyword evidence="5" id="KW-0539">Nucleus</keyword>
<dbReference type="Pfam" id="PF22754">
    <property type="entry name" value="bHLH-TF_ACT-like_plant"/>
    <property type="match status" value="1"/>
</dbReference>
<comment type="subcellular location">
    <subcellularLocation>
        <location evidence="1">Nucleus</location>
    </subcellularLocation>
</comment>
<evidence type="ECO:0000256" key="4">
    <source>
        <dbReference type="ARBA" id="ARBA00023163"/>
    </source>
</evidence>
<dbReference type="PANTHER" id="PTHR46266:SF4">
    <property type="entry name" value="TRANSCRIPTION FACTOR TT8"/>
    <property type="match status" value="1"/>
</dbReference>
<feature type="domain" description="BHLH" evidence="8">
    <location>
        <begin position="461"/>
        <end position="510"/>
    </location>
</feature>
<dbReference type="SUPFAM" id="SSF47459">
    <property type="entry name" value="HLH, helix-loop-helix DNA-binding domain"/>
    <property type="match status" value="1"/>
</dbReference>
<dbReference type="InterPro" id="IPR054502">
    <property type="entry name" value="bHLH-TF_ACT-like_plant"/>
</dbReference>
<dbReference type="GO" id="GO:0005634">
    <property type="term" value="C:nucleus"/>
    <property type="evidence" value="ECO:0007669"/>
    <property type="project" value="UniProtKB-SubCell"/>
</dbReference>
<evidence type="ECO:0000256" key="2">
    <source>
        <dbReference type="ARBA" id="ARBA00023015"/>
    </source>
</evidence>
<keyword evidence="3" id="KW-0010">Activator</keyword>
<keyword evidence="4" id="KW-0804">Transcription</keyword>
<evidence type="ECO:0000256" key="7">
    <source>
        <dbReference type="SAM" id="MobiDB-lite"/>
    </source>
</evidence>
<dbReference type="EMBL" id="GCKF01046664">
    <property type="protein sequence ID" value="JAG93485.1"/>
    <property type="molecule type" value="Transcribed_RNA"/>
</dbReference>
<dbReference type="Gene3D" id="4.10.280.10">
    <property type="entry name" value="Helix-loop-helix DNA-binding domain"/>
    <property type="match status" value="1"/>
</dbReference>
<reference evidence="9" key="1">
    <citation type="submission" date="2015-03" db="EMBL/GenBank/DDBJ databases">
        <title>A transcriptome of Araucaria cunninghamii, an australian fine timber species.</title>
        <authorList>
            <person name="Jing Yi C.J.Y."/>
            <person name="Yin San L.Y.S."/>
            <person name="Abdul Karim S.S."/>
            <person name="Wan Azmi N.N."/>
            <person name="Hercus R.R."/>
            <person name="Croft L.L."/>
        </authorList>
    </citation>
    <scope>NUCLEOTIDE SEQUENCE</scope>
    <source>
        <strain evidence="9">MI0301</strain>
        <tissue evidence="9">Leaf</tissue>
    </source>
</reference>
<sequence length="696" mass="77750">MAPQGKQNGSAAAGAADFSEAGMRRRLRKQIQAAVQSIQWTYSVFWQFSSQQGLLEWADGFYNGGIKTRKTVQPMELSAEELSAQRSLQLRELFESLSAGETNPPTRRPCAALSPEDLTESEWFYLMCMSFTFAPGVGLPGRALAKRHHVWLSEANEADSKLFSRAILAKSAKIQTVLCIPITDGVLELGSTDLIREDVGLVQHVKSMIVDHSKPVCSEQSTSNPQSSGNPSRMLSEDQLSVQPSVGMVFEEQRVETKELSESPYENQHMSAQVSGLQSEKTVTEFGRHGSEIMELDMSPEDCSNDNDNVSDVHLLGGASSMQAKSSVQAWSDVSHGLPLSGPHETHEEANEEDSAHYSRTVSLILQQQPPSSQRTETTTLQLRNMSEDLPQQGAFLPWTPNAGFLLQQNKLNTNPQWMLKYVLFTVTRLHNKDKDNDGSSRVGREGDNNGTKTRKNGQDELTVNHVLAERRRREKLNEKFIILRTLVPFVTKMDKASILGDAIEYLKQMRRRVQELEARSKQMEAELKGRNITPTDLAARKQQLNNRSHEKLVRQTSSVGNHNNQVDQELMSSCRNFSDTDLSKAASRYEKRKIRVLEGSEPLKIVEGCGTDIQVSIIEREALVELQCPWREGLLLDVMKTVDSLQLESYSVQSSMSNETFVAKIRAKVRESPMGAKPTINEVKIAIRSCVPVTS</sequence>
<accession>A0A0D6QUW3</accession>
<dbReference type="PROSITE" id="PS50888">
    <property type="entry name" value="BHLH"/>
    <property type="match status" value="1"/>
</dbReference>
<dbReference type="PANTHER" id="PTHR46266">
    <property type="entry name" value="TRANSCRIPTION FACTOR TT8"/>
    <property type="match status" value="1"/>
</dbReference>
<keyword evidence="2" id="KW-0805">Transcription regulation</keyword>
<dbReference type="InterPro" id="IPR025610">
    <property type="entry name" value="MYC/MYB_N"/>
</dbReference>
<evidence type="ECO:0000313" key="9">
    <source>
        <dbReference type="EMBL" id="JAG93485.1"/>
    </source>
</evidence>
<feature type="compositionally biased region" description="Polar residues" evidence="7">
    <location>
        <begin position="218"/>
        <end position="235"/>
    </location>
</feature>
<feature type="region of interest" description="Disordered" evidence="7">
    <location>
        <begin position="213"/>
        <end position="235"/>
    </location>
</feature>
<feature type="coiled-coil region" evidence="6">
    <location>
        <begin position="500"/>
        <end position="534"/>
    </location>
</feature>
<feature type="region of interest" description="Disordered" evidence="7">
    <location>
        <begin position="254"/>
        <end position="280"/>
    </location>
</feature>
<feature type="compositionally biased region" description="Polar residues" evidence="7">
    <location>
        <begin position="264"/>
        <end position="280"/>
    </location>
</feature>
<dbReference type="SMART" id="SM00353">
    <property type="entry name" value="HLH"/>
    <property type="match status" value="1"/>
</dbReference>
<dbReference type="InterPro" id="IPR011598">
    <property type="entry name" value="bHLH_dom"/>
</dbReference>
<evidence type="ECO:0000256" key="5">
    <source>
        <dbReference type="ARBA" id="ARBA00023242"/>
    </source>
</evidence>
<feature type="compositionally biased region" description="Basic and acidic residues" evidence="7">
    <location>
        <begin position="344"/>
        <end position="357"/>
    </location>
</feature>
<evidence type="ECO:0000256" key="3">
    <source>
        <dbReference type="ARBA" id="ARBA00023159"/>
    </source>
</evidence>